<evidence type="ECO:0000313" key="2">
    <source>
        <dbReference type="EMBL" id="EEH53528.1"/>
    </source>
</evidence>
<dbReference type="GeneID" id="9687905"/>
<dbReference type="PANTHER" id="PTHR30545">
    <property type="entry name" value="SUGAR FERMENTATION STIMULATION PROTEIN A"/>
    <property type="match status" value="1"/>
</dbReference>
<organism evidence="3">
    <name type="scientific">Micromonas pusilla (strain CCMP1545)</name>
    <name type="common">Picoplanktonic green alga</name>
    <dbReference type="NCBI Taxonomy" id="564608"/>
    <lineage>
        <taxon>Eukaryota</taxon>
        <taxon>Viridiplantae</taxon>
        <taxon>Chlorophyta</taxon>
        <taxon>Mamiellophyceae</taxon>
        <taxon>Mamiellales</taxon>
        <taxon>Mamiellaceae</taxon>
        <taxon>Micromonas</taxon>
    </lineage>
</organism>
<feature type="compositionally biased region" description="Polar residues" evidence="1">
    <location>
        <begin position="197"/>
        <end position="209"/>
    </location>
</feature>
<dbReference type="PANTHER" id="PTHR30545:SF3">
    <property type="entry name" value="SUGAR FERMENTATION STIMULATION PROTEIN C-TERMINAL DOMAIN-CONTAINING PROTEIN"/>
    <property type="match status" value="1"/>
</dbReference>
<proteinExistence type="predicted"/>
<dbReference type="AlphaFoldDB" id="C1N408"/>
<dbReference type="KEGG" id="mpp:MICPUCDRAFT_42305"/>
<feature type="region of interest" description="Disordered" evidence="1">
    <location>
        <begin position="401"/>
        <end position="421"/>
    </location>
</feature>
<dbReference type="OrthoDB" id="199134at2759"/>
<accession>C1N408</accession>
<evidence type="ECO:0000313" key="3">
    <source>
        <dbReference type="Proteomes" id="UP000001876"/>
    </source>
</evidence>
<evidence type="ECO:0000256" key="1">
    <source>
        <dbReference type="SAM" id="MobiDB-lite"/>
    </source>
</evidence>
<name>C1N408_MICPC</name>
<dbReference type="GO" id="GO:0003677">
    <property type="term" value="F:DNA binding"/>
    <property type="evidence" value="ECO:0007669"/>
    <property type="project" value="InterPro"/>
</dbReference>
<dbReference type="Gene3D" id="3.40.1350.60">
    <property type="match status" value="1"/>
</dbReference>
<reference evidence="2 3" key="1">
    <citation type="journal article" date="2009" name="Science">
        <title>Green evolution and dynamic adaptations revealed by genomes of the marine picoeukaryotes Micromonas.</title>
        <authorList>
            <person name="Worden A.Z."/>
            <person name="Lee J.H."/>
            <person name="Mock T."/>
            <person name="Rouze P."/>
            <person name="Simmons M.P."/>
            <person name="Aerts A.L."/>
            <person name="Allen A.E."/>
            <person name="Cuvelier M.L."/>
            <person name="Derelle E."/>
            <person name="Everett M.V."/>
            <person name="Foulon E."/>
            <person name="Grimwood J."/>
            <person name="Gundlach H."/>
            <person name="Henrissat B."/>
            <person name="Napoli C."/>
            <person name="McDonald S.M."/>
            <person name="Parker M.S."/>
            <person name="Rombauts S."/>
            <person name="Salamov A."/>
            <person name="Von Dassow P."/>
            <person name="Badger J.H."/>
            <person name="Coutinho P.M."/>
            <person name="Demir E."/>
            <person name="Dubchak I."/>
            <person name="Gentemann C."/>
            <person name="Eikrem W."/>
            <person name="Gready J.E."/>
            <person name="John U."/>
            <person name="Lanier W."/>
            <person name="Lindquist E.A."/>
            <person name="Lucas S."/>
            <person name="Mayer K.F."/>
            <person name="Moreau H."/>
            <person name="Not F."/>
            <person name="Otillar R."/>
            <person name="Panaud O."/>
            <person name="Pangilinan J."/>
            <person name="Paulsen I."/>
            <person name="Piegu B."/>
            <person name="Poliakov A."/>
            <person name="Robbens S."/>
            <person name="Schmutz J."/>
            <person name="Toulza E."/>
            <person name="Wyss T."/>
            <person name="Zelensky A."/>
            <person name="Zhou K."/>
            <person name="Armbrust E.V."/>
            <person name="Bhattacharya D."/>
            <person name="Goodenough U.W."/>
            <person name="Van de Peer Y."/>
            <person name="Grigoriev I.V."/>
        </authorList>
    </citation>
    <scope>NUCLEOTIDE SEQUENCE [LARGE SCALE GENOMIC DNA]</scope>
    <source>
        <strain evidence="2 3">CCMP1545</strain>
    </source>
</reference>
<dbReference type="eggNOG" id="ENOG502RYUS">
    <property type="taxonomic scope" value="Eukaryota"/>
</dbReference>
<dbReference type="OMA" id="GIFPWGK"/>
<protein>
    <submittedName>
        <fullName evidence="2">Predicted protein</fullName>
    </submittedName>
</protein>
<feature type="region of interest" description="Disordered" evidence="1">
    <location>
        <begin position="172"/>
        <end position="209"/>
    </location>
</feature>
<gene>
    <name evidence="2" type="ORF">MICPUCDRAFT_42305</name>
</gene>
<dbReference type="RefSeq" id="XP_003062709.1">
    <property type="nucleotide sequence ID" value="XM_003062663.1"/>
</dbReference>
<dbReference type="InterPro" id="IPR005224">
    <property type="entry name" value="SfsA"/>
</dbReference>
<dbReference type="Proteomes" id="UP000001876">
    <property type="component" value="Unassembled WGS sequence"/>
</dbReference>
<keyword evidence="3" id="KW-1185">Reference proteome</keyword>
<sequence>MPSAKRRKTTTVAAAAIVAAPPTPPPPPSSEPLLDLGPLEEGVLLCRPSARNRSPYVGDVRITSGPRAGSVAVTHLPNLDSGGKCRPGVKLLCRRQPGVFADTVGQYGTPKCELICQLLRCEEAENAVADIALGIAGGGVWVSAHPKLNEKLVEALLSRGAFDDRLHAAVGRAPSSDSATCPSDKNDPDDDPCRSPVKTQVTMRREATTSVSGGYRPDFVVSHADGASTVLETKQVVDTDYDARTAAEAAEAQAGHPVFLGGGGGDEEGEYTRAGIFPWGKRNQKGPDGEPVVSARAIEHLRELSSIARGKGNNAFNSDGNVTHAAVILLAGRHDVGGIRANGAACESFARYASRASNDGVRILAHKIRWGDGDDVGKAFDAGPLPMMAPTTEGRVLVVEKPKAAKKPKKEKKATAAKQAK</sequence>
<dbReference type="EMBL" id="GG663746">
    <property type="protein sequence ID" value="EEH53528.1"/>
    <property type="molecule type" value="Genomic_DNA"/>
</dbReference>